<reference evidence="1 2" key="1">
    <citation type="journal article" date="2019" name="Nat. Med.">
        <title>A library of human gut bacterial isolates paired with longitudinal multiomics data enables mechanistic microbiome research.</title>
        <authorList>
            <person name="Poyet M."/>
            <person name="Groussin M."/>
            <person name="Gibbons S.M."/>
            <person name="Avila-Pacheco J."/>
            <person name="Jiang X."/>
            <person name="Kearney S.M."/>
            <person name="Perrotta A.R."/>
            <person name="Berdy B."/>
            <person name="Zhao S."/>
            <person name="Lieberman T.D."/>
            <person name="Swanson P.K."/>
            <person name="Smith M."/>
            <person name="Roesemann S."/>
            <person name="Alexander J.E."/>
            <person name="Rich S.A."/>
            <person name="Livny J."/>
            <person name="Vlamakis H."/>
            <person name="Clish C."/>
            <person name="Bullock K."/>
            <person name="Deik A."/>
            <person name="Scott J."/>
            <person name="Pierce K.A."/>
            <person name="Xavier R.J."/>
            <person name="Alm E.J."/>
        </authorList>
    </citation>
    <scope>NUCLEOTIDE SEQUENCE [LARGE SCALE GENOMIC DNA]</scope>
    <source>
        <strain evidence="1 2">BIOML-A5</strain>
    </source>
</reference>
<accession>A0A7X2M9M3</accession>
<dbReference type="RefSeq" id="WP_154268338.1">
    <property type="nucleotide sequence ID" value="NZ_WKQO01000004.1"/>
</dbReference>
<evidence type="ECO:0000313" key="1">
    <source>
        <dbReference type="EMBL" id="MSD26467.1"/>
    </source>
</evidence>
<sequence length="98" mass="11511">MGKIIYMEDRINGLHCYTPEMGQRKPEVKMEASLSYYGKHYFVDTPLELKGRGITEIEAHWIDGCQKKIENWRSYRVTKAAFEKLKAQYPISMECCLD</sequence>
<dbReference type="AlphaFoldDB" id="A0A7X2M9M3"/>
<organism evidence="1 2">
    <name type="scientific">Agathobacter rectalis</name>
    <dbReference type="NCBI Taxonomy" id="39491"/>
    <lineage>
        <taxon>Bacteria</taxon>
        <taxon>Bacillati</taxon>
        <taxon>Bacillota</taxon>
        <taxon>Clostridia</taxon>
        <taxon>Lachnospirales</taxon>
        <taxon>Lachnospiraceae</taxon>
        <taxon>Agathobacter</taxon>
    </lineage>
</organism>
<name>A0A7X2M9M3_9FIRM</name>
<proteinExistence type="predicted"/>
<gene>
    <name evidence="1" type="ORF">GKE44_04640</name>
</gene>
<dbReference type="Proteomes" id="UP000465607">
    <property type="component" value="Unassembled WGS sequence"/>
</dbReference>
<evidence type="ECO:0000313" key="2">
    <source>
        <dbReference type="Proteomes" id="UP000465607"/>
    </source>
</evidence>
<protein>
    <submittedName>
        <fullName evidence="1">Uncharacterized protein</fullName>
    </submittedName>
</protein>
<dbReference type="EMBL" id="WKQV01000004">
    <property type="protein sequence ID" value="MSD26467.1"/>
    <property type="molecule type" value="Genomic_DNA"/>
</dbReference>
<comment type="caution">
    <text evidence="1">The sequence shown here is derived from an EMBL/GenBank/DDBJ whole genome shotgun (WGS) entry which is preliminary data.</text>
</comment>